<proteinExistence type="predicted"/>
<organism evidence="1 2">
    <name type="scientific">Porites lobata</name>
    <dbReference type="NCBI Taxonomy" id="104759"/>
    <lineage>
        <taxon>Eukaryota</taxon>
        <taxon>Metazoa</taxon>
        <taxon>Cnidaria</taxon>
        <taxon>Anthozoa</taxon>
        <taxon>Hexacorallia</taxon>
        <taxon>Scleractinia</taxon>
        <taxon>Fungiina</taxon>
        <taxon>Poritidae</taxon>
        <taxon>Porites</taxon>
    </lineage>
</organism>
<feature type="non-terminal residue" evidence="1">
    <location>
        <position position="1"/>
    </location>
</feature>
<dbReference type="EMBL" id="CALNXK010000719">
    <property type="protein sequence ID" value="CAH3189433.1"/>
    <property type="molecule type" value="Genomic_DNA"/>
</dbReference>
<accession>A0ABN8SEL2</accession>
<name>A0ABN8SEL2_9CNID</name>
<sequence>IFKINGSQSDKDERIKAAQYLQQLEPGDDDFKKTIFKLSDASGHLELEDQGIFSKGKLDSNDGCACNARFPKAMSNYVPCDAVSADLPTPDKGKSGDSIKN</sequence>
<comment type="caution">
    <text evidence="1">The sequence shown here is derived from an EMBL/GenBank/DDBJ whole genome shotgun (WGS) entry which is preliminary data.</text>
</comment>
<protein>
    <submittedName>
        <fullName evidence="1">Uncharacterized protein</fullName>
    </submittedName>
</protein>
<reference evidence="1 2" key="1">
    <citation type="submission" date="2022-05" db="EMBL/GenBank/DDBJ databases">
        <authorList>
            <consortium name="Genoscope - CEA"/>
            <person name="William W."/>
        </authorList>
    </citation>
    <scope>NUCLEOTIDE SEQUENCE [LARGE SCALE GENOMIC DNA]</scope>
</reference>
<dbReference type="Proteomes" id="UP001159405">
    <property type="component" value="Unassembled WGS sequence"/>
</dbReference>
<evidence type="ECO:0000313" key="1">
    <source>
        <dbReference type="EMBL" id="CAH3189433.1"/>
    </source>
</evidence>
<keyword evidence="2" id="KW-1185">Reference proteome</keyword>
<feature type="non-terminal residue" evidence="1">
    <location>
        <position position="101"/>
    </location>
</feature>
<evidence type="ECO:0000313" key="2">
    <source>
        <dbReference type="Proteomes" id="UP001159405"/>
    </source>
</evidence>
<gene>
    <name evidence="1" type="ORF">PLOB_00043630</name>
</gene>